<reference evidence="3 4" key="1">
    <citation type="submission" date="2022-05" db="EMBL/GenBank/DDBJ databases">
        <title>Microbulbifer sp. nov., isolated from sponge.</title>
        <authorList>
            <person name="Gao L."/>
        </authorList>
    </citation>
    <scope>NUCLEOTIDE SEQUENCE [LARGE SCALE GENOMIC DNA]</scope>
    <source>
        <strain evidence="3 4">MI-G</strain>
    </source>
</reference>
<dbReference type="InterPro" id="IPR006680">
    <property type="entry name" value="Amidohydro-rel"/>
</dbReference>
<gene>
    <name evidence="3" type="ORF">M8T91_17875</name>
</gene>
<dbReference type="InterPro" id="IPR032466">
    <property type="entry name" value="Metal_Hydrolase"/>
</dbReference>
<evidence type="ECO:0000259" key="2">
    <source>
        <dbReference type="Pfam" id="PF04909"/>
    </source>
</evidence>
<dbReference type="Gene3D" id="3.20.20.140">
    <property type="entry name" value="Metal-dependent hydrolases"/>
    <property type="match status" value="1"/>
</dbReference>
<evidence type="ECO:0000313" key="3">
    <source>
        <dbReference type="EMBL" id="WKD51657.1"/>
    </source>
</evidence>
<name>A0ABY9EG38_9GAMM</name>
<dbReference type="PANTHER" id="PTHR21240">
    <property type="entry name" value="2-AMINO-3-CARBOXYLMUCONATE-6-SEMIALDEHYDE DECARBOXYLASE"/>
    <property type="match status" value="1"/>
</dbReference>
<proteinExistence type="predicted"/>
<dbReference type="EMBL" id="CP098023">
    <property type="protein sequence ID" value="WKD51657.1"/>
    <property type="molecule type" value="Genomic_DNA"/>
</dbReference>
<accession>A0ABY9EG38</accession>
<keyword evidence="4" id="KW-1185">Reference proteome</keyword>
<dbReference type="PANTHER" id="PTHR21240:SF31">
    <property type="entry name" value="AMIDOHYDROLASE FAMILY PROTEIN (AFU_ORTHOLOGUE AFUA_7G05840)"/>
    <property type="match status" value="1"/>
</dbReference>
<protein>
    <submittedName>
        <fullName evidence="3">Amidohydrolase family protein</fullName>
    </submittedName>
</protein>
<dbReference type="InterPro" id="IPR032465">
    <property type="entry name" value="ACMSD"/>
</dbReference>
<dbReference type="Pfam" id="PF04909">
    <property type="entry name" value="Amidohydro_2"/>
    <property type="match status" value="1"/>
</dbReference>
<feature type="domain" description="Amidohydrolase-related" evidence="2">
    <location>
        <begin position="16"/>
        <end position="198"/>
    </location>
</feature>
<dbReference type="SUPFAM" id="SSF51556">
    <property type="entry name" value="Metallo-dependent hydrolases"/>
    <property type="match status" value="1"/>
</dbReference>
<sequence length="209" mass="23625">MRGALINGYTHIEDDHTGQYLDEPPMWEFWERASKLDTPIYLHPREPLPAQIGNYKNYASLVGSAWGFGHETATHVVRLMLSGLFDQNPGLIVILGHLGEGLPFLLPRLQHRLYKQRHGAGLGQAKKTVSEYFQENFYITTSGHFHTKALIDSIEEIGVDRVMFSVDSPYEDVEEGGNWFDNADMSDNDREKIGRENASGFLIYRGLAG</sequence>
<dbReference type="Proteomes" id="UP001321520">
    <property type="component" value="Chromosome"/>
</dbReference>
<dbReference type="RefSeq" id="WP_301419139.1">
    <property type="nucleotide sequence ID" value="NZ_CP098023.1"/>
</dbReference>
<keyword evidence="1" id="KW-0456">Lyase</keyword>
<evidence type="ECO:0000256" key="1">
    <source>
        <dbReference type="ARBA" id="ARBA00023239"/>
    </source>
</evidence>
<evidence type="ECO:0000313" key="4">
    <source>
        <dbReference type="Proteomes" id="UP001321520"/>
    </source>
</evidence>
<organism evidence="3 4">
    <name type="scientific">Microbulbifer spongiae</name>
    <dbReference type="NCBI Taxonomy" id="2944933"/>
    <lineage>
        <taxon>Bacteria</taxon>
        <taxon>Pseudomonadati</taxon>
        <taxon>Pseudomonadota</taxon>
        <taxon>Gammaproteobacteria</taxon>
        <taxon>Cellvibrionales</taxon>
        <taxon>Microbulbiferaceae</taxon>
        <taxon>Microbulbifer</taxon>
    </lineage>
</organism>